<evidence type="ECO:0000313" key="2">
    <source>
        <dbReference type="Proteomes" id="UP000175684"/>
    </source>
</evidence>
<proteinExistence type="predicted"/>
<dbReference type="RefSeq" id="WP_070122384.1">
    <property type="nucleotide sequence ID" value="NZ_MAXD01000002.1"/>
</dbReference>
<accession>A0A1E7Y0A8</accession>
<comment type="caution">
    <text evidence="1">The sequence shown here is derived from an EMBL/GenBank/DDBJ whole genome shotgun (WGS) entry which is preliminary data.</text>
</comment>
<evidence type="ECO:0000313" key="1">
    <source>
        <dbReference type="EMBL" id="OFA35087.1"/>
    </source>
</evidence>
<dbReference type="EMBL" id="MAXD01000002">
    <property type="protein sequence ID" value="OFA35087.1"/>
    <property type="molecule type" value="Genomic_DNA"/>
</dbReference>
<dbReference type="Proteomes" id="UP000175684">
    <property type="component" value="Unassembled WGS sequence"/>
</dbReference>
<organism evidence="1 2">
    <name type="scientific">Bifidobacterium adolescentis</name>
    <dbReference type="NCBI Taxonomy" id="1680"/>
    <lineage>
        <taxon>Bacteria</taxon>
        <taxon>Bacillati</taxon>
        <taxon>Actinomycetota</taxon>
        <taxon>Actinomycetes</taxon>
        <taxon>Bifidobacteriales</taxon>
        <taxon>Bifidobacteriaceae</taxon>
        <taxon>Bifidobacterium</taxon>
    </lineage>
</organism>
<gene>
    <name evidence="1" type="ORF">BBK15_03050</name>
</gene>
<name>A0A1E7Y0A8_BIFAD</name>
<protein>
    <submittedName>
        <fullName evidence="1">Uncharacterized protein</fullName>
    </submittedName>
</protein>
<reference evidence="1 2" key="1">
    <citation type="submission" date="2016-07" db="EMBL/GenBank/DDBJ databases">
        <title>Draft Genome Sequence of Bifidobacterium adolescentis strain Km 4.</title>
        <authorList>
            <person name="Danilenko V.N."/>
        </authorList>
    </citation>
    <scope>NUCLEOTIDE SEQUENCE [LARGE SCALE GENOMIC DNA]</scope>
    <source>
        <strain evidence="1 2">Km 4</strain>
    </source>
</reference>
<sequence length="86" mass="9565">MEDNGFWRDVPPINLTGRRCRAVTEHGTVIEGRLEYTLSRATQLPDEPALEQLSFADVLQPVILNLNGDHVGNRLCTGYVSLEEVG</sequence>
<dbReference type="AlphaFoldDB" id="A0A1E7Y0A8"/>